<dbReference type="SUPFAM" id="SSF88713">
    <property type="entry name" value="Glycoside hydrolase/deacetylase"/>
    <property type="match status" value="1"/>
</dbReference>
<name>A0A1C3NBK4_9ACTN</name>
<feature type="compositionally biased region" description="Pro residues" evidence="1">
    <location>
        <begin position="100"/>
        <end position="118"/>
    </location>
</feature>
<dbReference type="GO" id="GO:0005975">
    <property type="term" value="P:carbohydrate metabolic process"/>
    <property type="evidence" value="ECO:0007669"/>
    <property type="project" value="InterPro"/>
</dbReference>
<dbReference type="InterPro" id="IPR011330">
    <property type="entry name" value="Glyco_hydro/deAcase_b/a-brl"/>
</dbReference>
<dbReference type="EMBL" id="LT598496">
    <property type="protein sequence ID" value="SBV29929.1"/>
    <property type="molecule type" value="Genomic_DNA"/>
</dbReference>
<feature type="compositionally biased region" description="Low complexity" evidence="1">
    <location>
        <begin position="46"/>
        <end position="62"/>
    </location>
</feature>
<dbReference type="RefSeq" id="WP_231921989.1">
    <property type="nucleotide sequence ID" value="NZ_JBHRWG010000002.1"/>
</dbReference>
<keyword evidence="2" id="KW-0732">Signal</keyword>
<dbReference type="PANTHER" id="PTHR10587:SF134">
    <property type="entry name" value="SECRETED PROTEIN"/>
    <property type="match status" value="1"/>
</dbReference>
<dbReference type="Gene3D" id="3.20.20.370">
    <property type="entry name" value="Glycoside hydrolase/deacetylase"/>
    <property type="match status" value="1"/>
</dbReference>
<dbReference type="PATRIC" id="fig|307121.4.peg.5620"/>
<feature type="compositionally biased region" description="Low complexity" evidence="1">
    <location>
        <begin position="88"/>
        <end position="99"/>
    </location>
</feature>
<evidence type="ECO:0000256" key="2">
    <source>
        <dbReference type="SAM" id="SignalP"/>
    </source>
</evidence>
<dbReference type="Pfam" id="PF01522">
    <property type="entry name" value="Polysacc_deac_1"/>
    <property type="match status" value="1"/>
</dbReference>
<dbReference type="GO" id="GO:0016810">
    <property type="term" value="F:hydrolase activity, acting on carbon-nitrogen (but not peptide) bonds"/>
    <property type="evidence" value="ECO:0007669"/>
    <property type="project" value="InterPro"/>
</dbReference>
<dbReference type="STRING" id="307121.GA0070620_5516"/>
<keyword evidence="5" id="KW-1185">Reference proteome</keyword>
<proteinExistence type="predicted"/>
<evidence type="ECO:0000256" key="1">
    <source>
        <dbReference type="SAM" id="MobiDB-lite"/>
    </source>
</evidence>
<feature type="signal peptide" evidence="2">
    <location>
        <begin position="1"/>
        <end position="21"/>
    </location>
</feature>
<gene>
    <name evidence="4" type="ORF">GA0070620_5516</name>
</gene>
<evidence type="ECO:0000313" key="4">
    <source>
        <dbReference type="EMBL" id="SBV29929.1"/>
    </source>
</evidence>
<feature type="domain" description="NodB homology" evidence="3">
    <location>
        <begin position="130"/>
        <end position="331"/>
    </location>
</feature>
<accession>A0A1C3NBK4</accession>
<feature type="compositionally biased region" description="Gly residues" evidence="1">
    <location>
        <begin position="63"/>
        <end position="87"/>
    </location>
</feature>
<dbReference type="Proteomes" id="UP000199393">
    <property type="component" value="Chromosome I"/>
</dbReference>
<evidence type="ECO:0000259" key="3">
    <source>
        <dbReference type="PROSITE" id="PS51677"/>
    </source>
</evidence>
<dbReference type="AlphaFoldDB" id="A0A1C3NBK4"/>
<sequence>MSVKNLRVPLAVTLAVLAAVAALVAGPTPRQEAVSAGLARLPRTDAPTAATPGGENGAPAAGGTPGPIGGPGANGGPGTNGGPGANGASGAPGTPNAPEATPPASGPTPPGATPPGTLPPVVDHGPRTGNKVALTFDADLTDAMRRQLRTGAVRSYANLAIIDLLERRQVPATFFLTGKWVEEYPQVTRRLAGNPRFELANHTYGHAAFTPDCYDLPRIPKRSMTADVARTFDVIAPYGGRQTRYFRFPGLCHDRTALSALAPLGVTVVDGDVVSGDPFATAWRPLVRAVLSQVRPGSVIIMHVTEANAPMTDEALPHILAGLAERGLRPAPLSEVLSNGEPTP</sequence>
<dbReference type="PANTHER" id="PTHR10587">
    <property type="entry name" value="GLYCOSYL TRANSFERASE-RELATED"/>
    <property type="match status" value="1"/>
</dbReference>
<protein>
    <submittedName>
        <fullName evidence="4">Peptidoglycan/xylan/chitin deacetylase, PgdA/CDA1 family</fullName>
    </submittedName>
</protein>
<organism evidence="4 5">
    <name type="scientific">Micromonospora krabiensis</name>
    <dbReference type="NCBI Taxonomy" id="307121"/>
    <lineage>
        <taxon>Bacteria</taxon>
        <taxon>Bacillati</taxon>
        <taxon>Actinomycetota</taxon>
        <taxon>Actinomycetes</taxon>
        <taxon>Micromonosporales</taxon>
        <taxon>Micromonosporaceae</taxon>
        <taxon>Micromonospora</taxon>
    </lineage>
</organism>
<dbReference type="InterPro" id="IPR050248">
    <property type="entry name" value="Polysacc_deacetylase_ArnD"/>
</dbReference>
<reference evidence="5" key="1">
    <citation type="submission" date="2016-06" db="EMBL/GenBank/DDBJ databases">
        <authorList>
            <person name="Varghese N."/>
        </authorList>
    </citation>
    <scope>NUCLEOTIDE SEQUENCE [LARGE SCALE GENOMIC DNA]</scope>
    <source>
        <strain evidence="5">DSM 45344</strain>
    </source>
</reference>
<dbReference type="PROSITE" id="PS51677">
    <property type="entry name" value="NODB"/>
    <property type="match status" value="1"/>
</dbReference>
<feature type="chain" id="PRO_5039528996" evidence="2">
    <location>
        <begin position="22"/>
        <end position="344"/>
    </location>
</feature>
<feature type="region of interest" description="Disordered" evidence="1">
    <location>
        <begin position="35"/>
        <end position="130"/>
    </location>
</feature>
<evidence type="ECO:0000313" key="5">
    <source>
        <dbReference type="Proteomes" id="UP000199393"/>
    </source>
</evidence>
<dbReference type="InterPro" id="IPR002509">
    <property type="entry name" value="NODB_dom"/>
</dbReference>